<dbReference type="AlphaFoldDB" id="A0A4Y3WHC9"/>
<reference evidence="1 2" key="1">
    <citation type="submission" date="2019-06" db="EMBL/GenBank/DDBJ databases">
        <title>Whole genome shotgun sequence of Nitrobacter winogradskyi NBRC 14297.</title>
        <authorList>
            <person name="Hosoyama A."/>
            <person name="Uohara A."/>
            <person name="Ohji S."/>
            <person name="Ichikawa N."/>
        </authorList>
    </citation>
    <scope>NUCLEOTIDE SEQUENCE [LARGE SCALE GENOMIC DNA]</scope>
    <source>
        <strain evidence="1 2">NBRC 14297</strain>
    </source>
</reference>
<organism evidence="1 2">
    <name type="scientific">Nitrobacter winogradskyi</name>
    <name type="common">Nitrobacter agilis</name>
    <dbReference type="NCBI Taxonomy" id="913"/>
    <lineage>
        <taxon>Bacteria</taxon>
        <taxon>Pseudomonadati</taxon>
        <taxon>Pseudomonadota</taxon>
        <taxon>Alphaproteobacteria</taxon>
        <taxon>Hyphomicrobiales</taxon>
        <taxon>Nitrobacteraceae</taxon>
        <taxon>Nitrobacter</taxon>
    </lineage>
</organism>
<sequence length="66" mass="7536">MQTRRRFKQTTSLQDRLSEFANGERAKAEGMPDSAERYDLLKKIRQAECAANIEAWVNSPGLQPPK</sequence>
<dbReference type="OrthoDB" id="8128823at2"/>
<proteinExistence type="predicted"/>
<name>A0A4Y3WHC9_NITWI</name>
<accession>A0A4Y3WHC9</accession>
<dbReference type="Proteomes" id="UP000318825">
    <property type="component" value="Unassembled WGS sequence"/>
</dbReference>
<comment type="caution">
    <text evidence="1">The sequence shown here is derived from an EMBL/GenBank/DDBJ whole genome shotgun (WGS) entry which is preliminary data.</text>
</comment>
<evidence type="ECO:0000313" key="1">
    <source>
        <dbReference type="EMBL" id="GEC17611.1"/>
    </source>
</evidence>
<gene>
    <name evidence="1" type="ORF">NWI01_35030</name>
</gene>
<dbReference type="RefSeq" id="WP_141385327.1">
    <property type="nucleotide sequence ID" value="NZ_BJNF01000122.1"/>
</dbReference>
<protein>
    <submittedName>
        <fullName evidence="1">Uncharacterized protein</fullName>
    </submittedName>
</protein>
<dbReference type="EMBL" id="BJNF01000122">
    <property type="protein sequence ID" value="GEC17611.1"/>
    <property type="molecule type" value="Genomic_DNA"/>
</dbReference>
<evidence type="ECO:0000313" key="2">
    <source>
        <dbReference type="Proteomes" id="UP000318825"/>
    </source>
</evidence>